<dbReference type="InterPro" id="IPR029016">
    <property type="entry name" value="GAF-like_dom_sf"/>
</dbReference>
<evidence type="ECO:0000313" key="3">
    <source>
        <dbReference type="Proteomes" id="UP000676035"/>
    </source>
</evidence>
<dbReference type="EMBL" id="JAGYHF010000012">
    <property type="protein sequence ID" value="MBS4080972.1"/>
    <property type="molecule type" value="Genomic_DNA"/>
</dbReference>
<dbReference type="PANTHER" id="PTHR43102:SF2">
    <property type="entry name" value="GAF DOMAIN-CONTAINING PROTEIN"/>
    <property type="match status" value="1"/>
</dbReference>
<dbReference type="InterPro" id="IPR005467">
    <property type="entry name" value="His_kinase_dom"/>
</dbReference>
<dbReference type="PANTHER" id="PTHR43102">
    <property type="entry name" value="SLR1143 PROTEIN"/>
    <property type="match status" value="1"/>
</dbReference>
<dbReference type="InterPro" id="IPR003018">
    <property type="entry name" value="GAF"/>
</dbReference>
<evidence type="ECO:0000313" key="2">
    <source>
        <dbReference type="EMBL" id="MBS4080972.1"/>
    </source>
</evidence>
<evidence type="ECO:0000259" key="1">
    <source>
        <dbReference type="PROSITE" id="PS50109"/>
    </source>
</evidence>
<dbReference type="InterPro" id="IPR003594">
    <property type="entry name" value="HATPase_dom"/>
</dbReference>
<dbReference type="Gene3D" id="3.30.450.40">
    <property type="match status" value="1"/>
</dbReference>
<keyword evidence="3" id="KW-1185">Reference proteome</keyword>
<reference evidence="2 3" key="1">
    <citation type="submission" date="2021-04" db="EMBL/GenBank/DDBJ databases">
        <title>Pseudomonas rustica sp. nov. isolated from raw milk.</title>
        <authorList>
            <person name="Fiedler G."/>
            <person name="Gieschler S."/>
            <person name="Kabisch J."/>
            <person name="Grimmler C."/>
            <person name="Brinks E."/>
            <person name="Wagner N."/>
            <person name="Hetzer B."/>
            <person name="Franz C.M.A.P."/>
            <person name="Boehnlein C."/>
        </authorList>
    </citation>
    <scope>NUCLEOTIDE SEQUENCE [LARGE SCALE GENOMIC DNA]</scope>
    <source>
        <strain evidence="2 3">MBT-4</strain>
    </source>
</reference>
<organism evidence="2 3">
    <name type="scientific">Pseudomonas rustica</name>
    <dbReference type="NCBI Taxonomy" id="2827099"/>
    <lineage>
        <taxon>Bacteria</taxon>
        <taxon>Pseudomonadati</taxon>
        <taxon>Pseudomonadota</taxon>
        <taxon>Gammaproteobacteria</taxon>
        <taxon>Pseudomonadales</taxon>
        <taxon>Pseudomonadaceae</taxon>
        <taxon>Pseudomonas</taxon>
    </lineage>
</organism>
<name>A0ABS5N5A6_9PSED</name>
<comment type="caution">
    <text evidence="2">The sequence shown here is derived from an EMBL/GenBank/DDBJ whole genome shotgun (WGS) entry which is preliminary data.</text>
</comment>
<dbReference type="Pfam" id="PF07568">
    <property type="entry name" value="HisKA_2"/>
    <property type="match status" value="1"/>
</dbReference>
<dbReference type="SMART" id="SM00387">
    <property type="entry name" value="HATPase_c"/>
    <property type="match status" value="1"/>
</dbReference>
<feature type="domain" description="Histidine kinase" evidence="1">
    <location>
        <begin position="182"/>
        <end position="371"/>
    </location>
</feature>
<accession>A0ABS5N5A6</accession>
<gene>
    <name evidence="2" type="ORF">KFS80_22025</name>
</gene>
<dbReference type="SUPFAM" id="SSF55781">
    <property type="entry name" value="GAF domain-like"/>
    <property type="match status" value="1"/>
</dbReference>
<dbReference type="Proteomes" id="UP000676035">
    <property type="component" value="Unassembled WGS sequence"/>
</dbReference>
<dbReference type="Pfam" id="PF02518">
    <property type="entry name" value="HATPase_c"/>
    <property type="match status" value="1"/>
</dbReference>
<dbReference type="RefSeq" id="WP_212545900.1">
    <property type="nucleotide sequence ID" value="NZ_JAGYHF010000012.1"/>
</dbReference>
<dbReference type="PROSITE" id="PS50109">
    <property type="entry name" value="HIS_KIN"/>
    <property type="match status" value="1"/>
</dbReference>
<dbReference type="InterPro" id="IPR036890">
    <property type="entry name" value="HATPase_C_sf"/>
</dbReference>
<protein>
    <recommendedName>
        <fullName evidence="1">Histidine kinase domain-containing protein</fullName>
    </recommendedName>
</protein>
<sequence>MISQSFIDPCDSPERLAVLHGYEILDTPREADFDELVSLAAAICDAPISVMNLIDRHRQWFKAETGLGIRETPLDVSICRHVLLQPGITVIPDLRADPRMSSNPLVTADEGLRFYAGCLLETAEGYGLGTLCILDRHPRQLSPQQKIALVTLAKQVMAQMELRRSLRQKNQLLEQKDMLLKEINHRTKNHLQLIIGLIQLQIRQLADPVARAALVDTSRRIMSIAAVHEKLYQADQVETVNAGIYLAELIDGLRGSASAQTRFVIDLDDVILPLDKAIPLALVLNELVTNALKYAYADKSAGDVFIELKAAAGQVLLNVTDKGAGLPAGFDLKQHSSVGMKIIKSLTRQLRGEMSMLNMSPGLQCSLRFPF</sequence>
<dbReference type="InterPro" id="IPR011495">
    <property type="entry name" value="Sig_transdc_His_kin_sub2_dim/P"/>
</dbReference>
<dbReference type="SUPFAM" id="SSF55874">
    <property type="entry name" value="ATPase domain of HSP90 chaperone/DNA topoisomerase II/histidine kinase"/>
    <property type="match status" value="1"/>
</dbReference>
<dbReference type="Gene3D" id="3.30.565.10">
    <property type="entry name" value="Histidine kinase-like ATPase, C-terminal domain"/>
    <property type="match status" value="1"/>
</dbReference>
<proteinExistence type="predicted"/>
<dbReference type="SMART" id="SM00065">
    <property type="entry name" value="GAF"/>
    <property type="match status" value="1"/>
</dbReference>